<dbReference type="VEuPathDB" id="FungiDB:RhiirFUN_000718"/>
<dbReference type="Proteomes" id="UP000232688">
    <property type="component" value="Unassembled WGS sequence"/>
</dbReference>
<dbReference type="VEuPathDB" id="FungiDB:RhiirFUN_000719"/>
<reference evidence="1 2" key="2">
    <citation type="submission" date="2017-10" db="EMBL/GenBank/DDBJ databases">
        <title>Genome analyses suggest a sexual origin of heterokaryosis in a supposedly ancient asexual fungus.</title>
        <authorList>
            <person name="Corradi N."/>
            <person name="Sedzielewska K."/>
            <person name="Noel J."/>
            <person name="Charron P."/>
            <person name="Farinelli L."/>
            <person name="Marton T."/>
            <person name="Kruger M."/>
            <person name="Pelin A."/>
            <person name="Brachmann A."/>
            <person name="Corradi N."/>
        </authorList>
    </citation>
    <scope>NUCLEOTIDE SEQUENCE [LARGE SCALE GENOMIC DNA]</scope>
    <source>
        <strain evidence="1 2">A1</strain>
    </source>
</reference>
<protein>
    <submittedName>
        <fullName evidence="1">Uncharacterized protein</fullName>
    </submittedName>
</protein>
<accession>A0A2I1F8V6</accession>
<proteinExistence type="predicted"/>
<evidence type="ECO:0000313" key="1">
    <source>
        <dbReference type="EMBL" id="PKC59803.1"/>
    </source>
</evidence>
<dbReference type="EMBL" id="LLXH01001258">
    <property type="protein sequence ID" value="PKC59803.1"/>
    <property type="molecule type" value="Genomic_DNA"/>
</dbReference>
<dbReference type="VEuPathDB" id="FungiDB:RhiirA1_540266"/>
<dbReference type="AlphaFoldDB" id="A0A2I1F8V6"/>
<reference evidence="1 2" key="1">
    <citation type="submission" date="2017-10" db="EMBL/GenBank/DDBJ databases">
        <title>Extensive intraspecific genome diversity in a model arbuscular mycorrhizal fungus.</title>
        <authorList>
            <person name="Chen E.C.H."/>
            <person name="Morin E."/>
            <person name="Baudet D."/>
            <person name="Noel J."/>
            <person name="Ndikumana S."/>
            <person name="Charron P."/>
            <person name="St-Onge C."/>
            <person name="Giorgi J."/>
            <person name="Grigoriev I.V."/>
            <person name="Roux C."/>
            <person name="Martin F.M."/>
            <person name="Corradi N."/>
        </authorList>
    </citation>
    <scope>NUCLEOTIDE SEQUENCE [LARGE SCALE GENOMIC DNA]</scope>
    <source>
        <strain evidence="1 2">A1</strain>
    </source>
</reference>
<sequence length="230" mass="27023">MQNGFVFDNSDSTTVCVIKDSFMLNSNTIVNNFARLQTERGNRCYSKLCDAFYSIHQSCQVLIDSDEGFKRIFKVFTNYLSIMDTLMDLLIILYDVIDEVKHERLQRRLEHFVKAAEDLMRLVIIIKSLIMNVCNKKLEKLENQKKDLSYQKSSIICDRSYKKHTSILEQLQSAYKELKNWKILGKRYIQKDVDRINNNKITLTDEFVRIRSQCKCLGEIFNSLDDDGSR</sequence>
<organism evidence="1 2">
    <name type="scientific">Rhizophagus irregularis</name>
    <dbReference type="NCBI Taxonomy" id="588596"/>
    <lineage>
        <taxon>Eukaryota</taxon>
        <taxon>Fungi</taxon>
        <taxon>Fungi incertae sedis</taxon>
        <taxon>Mucoromycota</taxon>
        <taxon>Glomeromycotina</taxon>
        <taxon>Glomeromycetes</taxon>
        <taxon>Glomerales</taxon>
        <taxon>Glomeraceae</taxon>
        <taxon>Rhizophagus</taxon>
    </lineage>
</organism>
<name>A0A2I1F8V6_9GLOM</name>
<comment type="caution">
    <text evidence="1">The sequence shown here is derived from an EMBL/GenBank/DDBJ whole genome shotgun (WGS) entry which is preliminary data.</text>
</comment>
<gene>
    <name evidence="1" type="ORF">RhiirA1_540266</name>
</gene>
<evidence type="ECO:0000313" key="2">
    <source>
        <dbReference type="Proteomes" id="UP000232688"/>
    </source>
</evidence>
<dbReference type="OrthoDB" id="10335292at2759"/>